<protein>
    <submittedName>
        <fullName evidence="2">Uncharacterized protein</fullName>
    </submittedName>
</protein>
<name>A0A7Z7BH29_9BURK</name>
<reference evidence="2" key="1">
    <citation type="submission" date="2016-10" db="EMBL/GenBank/DDBJ databases">
        <authorList>
            <person name="Varghese N."/>
            <person name="Submissions S."/>
        </authorList>
    </citation>
    <scope>NUCLEOTIDE SEQUENCE [LARGE SCALE GENOMIC DNA]</scope>
    <source>
        <strain evidence="2">YR281</strain>
    </source>
</reference>
<dbReference type="RefSeq" id="WP_143036655.1">
    <property type="nucleotide sequence ID" value="NZ_FNDI01000038.1"/>
</dbReference>
<gene>
    <name evidence="2" type="ORF">SAMN04487926_13835</name>
</gene>
<proteinExistence type="predicted"/>
<evidence type="ECO:0000313" key="2">
    <source>
        <dbReference type="EMBL" id="SDJ22763.1"/>
    </source>
</evidence>
<keyword evidence="3" id="KW-1185">Reference proteome</keyword>
<organism evidence="2 3">
    <name type="scientific">Paraburkholderia steynii</name>
    <dbReference type="NCBI Taxonomy" id="1245441"/>
    <lineage>
        <taxon>Bacteria</taxon>
        <taxon>Pseudomonadati</taxon>
        <taxon>Pseudomonadota</taxon>
        <taxon>Betaproteobacteria</taxon>
        <taxon>Burkholderiales</taxon>
        <taxon>Burkholderiaceae</taxon>
        <taxon>Paraburkholderia</taxon>
    </lineage>
</organism>
<comment type="caution">
    <text evidence="2">The sequence shown here is derived from an EMBL/GenBank/DDBJ whole genome shotgun (WGS) entry which is preliminary data.</text>
</comment>
<feature type="region of interest" description="Disordered" evidence="1">
    <location>
        <begin position="110"/>
        <end position="136"/>
    </location>
</feature>
<accession>A0A7Z7BH29</accession>
<dbReference type="AlphaFoldDB" id="A0A7Z7BH29"/>
<evidence type="ECO:0000256" key="1">
    <source>
        <dbReference type="SAM" id="MobiDB-lite"/>
    </source>
</evidence>
<dbReference type="Proteomes" id="UP000198900">
    <property type="component" value="Unassembled WGS sequence"/>
</dbReference>
<dbReference type="EMBL" id="FNDI01000038">
    <property type="protein sequence ID" value="SDJ22763.1"/>
    <property type="molecule type" value="Genomic_DNA"/>
</dbReference>
<sequence>MNGHDLSNGMMWQDLYLPSGTQLYTPYKGIKIFAEVRCGKINVPSLGKQFRSPGEACNAMRGDTSNNAWREFFVSAPGSDVWTGADTLRQDVDARKRFIQACEAAAPQREVRRVPAMASDAKTSDTTSKPAPEPRYIDMTPTWRGLMPLLIEVAANGDSAAGRKGALDELNRLADMADGFGPRMDAMSAALKAFLEATKNDPRYAALITQAGEALKR</sequence>
<evidence type="ECO:0000313" key="3">
    <source>
        <dbReference type="Proteomes" id="UP000198900"/>
    </source>
</evidence>